<keyword evidence="7" id="KW-0560">Oxidoreductase</keyword>
<evidence type="ECO:0000256" key="4">
    <source>
        <dbReference type="ARBA" id="ARBA00022630"/>
    </source>
</evidence>
<comment type="catalytic activity">
    <reaction evidence="8">
        <text>2 reduced [2Fe-2S]-[ferredoxin] + NADP(+) + H(+) = 2 oxidized [2Fe-2S]-[ferredoxin] + NADPH</text>
        <dbReference type="Rhea" id="RHEA:20125"/>
        <dbReference type="Rhea" id="RHEA-COMP:10000"/>
        <dbReference type="Rhea" id="RHEA-COMP:10001"/>
        <dbReference type="ChEBI" id="CHEBI:15378"/>
        <dbReference type="ChEBI" id="CHEBI:33737"/>
        <dbReference type="ChEBI" id="CHEBI:33738"/>
        <dbReference type="ChEBI" id="CHEBI:57783"/>
        <dbReference type="ChEBI" id="CHEBI:58349"/>
        <dbReference type="EC" id="1.18.1.2"/>
    </reaction>
</comment>
<accession>A0A7I7WQ17</accession>
<evidence type="ECO:0000256" key="6">
    <source>
        <dbReference type="ARBA" id="ARBA00022857"/>
    </source>
</evidence>
<dbReference type="PIRSF" id="PIRSF000362">
    <property type="entry name" value="FNR"/>
    <property type="match status" value="1"/>
</dbReference>
<evidence type="ECO:0000313" key="12">
    <source>
        <dbReference type="EMBL" id="BBZ18018.1"/>
    </source>
</evidence>
<gene>
    <name evidence="12" type="primary">fprA</name>
    <name evidence="12" type="ORF">MGAD_23530</name>
</gene>
<dbReference type="KEGG" id="mgad:MGAD_23530"/>
<evidence type="ECO:0000256" key="7">
    <source>
        <dbReference type="ARBA" id="ARBA00023002"/>
    </source>
</evidence>
<feature type="binding site" evidence="9">
    <location>
        <position position="131"/>
    </location>
    <ligand>
        <name>FAD</name>
        <dbReference type="ChEBI" id="CHEBI:57692"/>
    </ligand>
</feature>
<evidence type="ECO:0000313" key="13">
    <source>
        <dbReference type="Proteomes" id="UP000466187"/>
    </source>
</evidence>
<dbReference type="PRINTS" id="PR00419">
    <property type="entry name" value="ADXRDTASE"/>
</dbReference>
<feature type="domain" description="FAD/NAD(P)-binding" evidence="11">
    <location>
        <begin position="95"/>
        <end position="257"/>
    </location>
</feature>
<feature type="binding site" evidence="9">
    <location>
        <position position="452"/>
    </location>
    <ligand>
        <name>FAD</name>
        <dbReference type="ChEBI" id="CHEBI:57692"/>
    </ligand>
</feature>
<feature type="binding site" evidence="9">
    <location>
        <position position="175"/>
    </location>
    <ligand>
        <name>FAD</name>
        <dbReference type="ChEBI" id="CHEBI:57692"/>
    </ligand>
</feature>
<dbReference type="InterPro" id="IPR036188">
    <property type="entry name" value="FAD/NAD-bd_sf"/>
</dbReference>
<evidence type="ECO:0000259" key="11">
    <source>
        <dbReference type="Pfam" id="PF07992"/>
    </source>
</evidence>
<evidence type="ECO:0000256" key="9">
    <source>
        <dbReference type="PIRSR" id="PIRSR000362-1"/>
    </source>
</evidence>
<comment type="similarity">
    <text evidence="2">Belongs to the ferredoxin--NADP reductase type 1 family.</text>
</comment>
<feature type="binding site" evidence="9">
    <location>
        <position position="105"/>
    </location>
    <ligand>
        <name>FAD</name>
        <dbReference type="ChEBI" id="CHEBI:57692"/>
    </ligand>
</feature>
<sequence>MFELLDPDTQALDVEHPLHRRQGGVKCCDIGLPVGIHGNSGYLWQKPTLLSLTDGNSEAFGFSIGDGNRPCRDATAPCVRPGSDNLQQKVFMRPYHVAIVGSGPSGYFAAASLLKFADATDDADVRVDMLEMLPTPWGLVRSGVAPDHPKIKSISAQFEKTALDPRFRFFGNIVVGDHVQAAELAERYDAVIYAVGAQSDRSLGIPGEDLPGSVPAVDFVGWYNAHPHFEEMAPDLSTGRAVVVGNGNVALDVARILVTDPDVLAATDIADHALQSLHDRGVEEVLIIGRRGPLQAPFTTLELRELGHLEGLGDVDVIIDPADFADISDEDLDAAGKTVKNNIKVLRGYGEQTPKGAKRRIVFRFRTSPIEIKGTDKVESIVLGRNELVEEDGRVVAKDTGEREEVPAQLVVRAVGYRGVKLEGLPFHERNGTIPHTDGRIEGRRNEYVVGWIKRGPTGVIGSNKSDSQETVDTLVADLSSASLSDFGSDHAEQLAEWLVERQPKVITDDHWKLIDEHERTSGEPHGRPRVKLTSVAELLRIAHG</sequence>
<dbReference type="Proteomes" id="UP000466187">
    <property type="component" value="Chromosome"/>
</dbReference>
<dbReference type="SUPFAM" id="SSF51971">
    <property type="entry name" value="Nucleotide-binding domain"/>
    <property type="match status" value="2"/>
</dbReference>
<keyword evidence="6 10" id="KW-0521">NADP</keyword>
<feature type="binding site" evidence="9">
    <location>
        <begin position="459"/>
        <end position="461"/>
    </location>
    <ligand>
        <name>FAD</name>
        <dbReference type="ChEBI" id="CHEBI:57692"/>
    </ligand>
</feature>
<dbReference type="InterPro" id="IPR021163">
    <property type="entry name" value="Ferredox_Rdtase_adrenod"/>
</dbReference>
<dbReference type="Gene3D" id="3.50.50.60">
    <property type="entry name" value="FAD/NAD(P)-binding domain"/>
    <property type="match status" value="1"/>
</dbReference>
<feature type="binding site" evidence="10">
    <location>
        <position position="459"/>
    </location>
    <ligand>
        <name>NADP(+)</name>
        <dbReference type="ChEBI" id="CHEBI:58349"/>
    </ligand>
</feature>
<keyword evidence="4" id="KW-0285">Flavoprotein</keyword>
<feature type="binding site" evidence="9">
    <location>
        <position position="139"/>
    </location>
    <ligand>
        <name>FAD</name>
        <dbReference type="ChEBI" id="CHEBI:57692"/>
    </ligand>
</feature>
<evidence type="ECO:0000256" key="8">
    <source>
        <dbReference type="ARBA" id="ARBA00047776"/>
    </source>
</evidence>
<dbReference type="EMBL" id="AP022608">
    <property type="protein sequence ID" value="BBZ18018.1"/>
    <property type="molecule type" value="Genomic_DNA"/>
</dbReference>
<dbReference type="PANTHER" id="PTHR48467">
    <property type="entry name" value="GLUTAMATE SYNTHASE 1 [NADH], CHLOROPLASTIC-LIKE"/>
    <property type="match status" value="1"/>
</dbReference>
<dbReference type="Pfam" id="PF07992">
    <property type="entry name" value="Pyr_redox_2"/>
    <property type="match status" value="1"/>
</dbReference>
<dbReference type="PANTHER" id="PTHR48467:SF1">
    <property type="entry name" value="GLUTAMATE SYNTHASE 1 [NADH], CHLOROPLASTIC-LIKE"/>
    <property type="match status" value="1"/>
</dbReference>
<dbReference type="AlphaFoldDB" id="A0A7I7WQ17"/>
<feature type="binding site" evidence="10">
    <location>
        <begin position="290"/>
        <end position="291"/>
    </location>
    <ligand>
        <name>NADP(+)</name>
        <dbReference type="ChEBI" id="CHEBI:58349"/>
    </ligand>
</feature>
<name>A0A7I7WQ17_MYCGU</name>
<proteinExistence type="inferred from homology"/>
<evidence type="ECO:0000256" key="3">
    <source>
        <dbReference type="ARBA" id="ARBA00013223"/>
    </source>
</evidence>
<evidence type="ECO:0000256" key="10">
    <source>
        <dbReference type="PIRSR" id="PIRSR000362-2"/>
    </source>
</evidence>
<dbReference type="InterPro" id="IPR023753">
    <property type="entry name" value="FAD/NAD-binding_dom"/>
</dbReference>
<keyword evidence="5 9" id="KW-0274">FAD</keyword>
<feature type="binding site" evidence="10">
    <location>
        <position position="302"/>
    </location>
    <ligand>
        <name>NADP(+)</name>
        <dbReference type="ChEBI" id="CHEBI:58349"/>
    </ligand>
</feature>
<reference evidence="12 13" key="1">
    <citation type="journal article" date="2019" name="Emerg. Microbes Infect.">
        <title>Comprehensive subspecies identification of 175 nontuberculous mycobacteria species based on 7547 genomic profiles.</title>
        <authorList>
            <person name="Matsumoto Y."/>
            <person name="Kinjo T."/>
            <person name="Motooka D."/>
            <person name="Nabeya D."/>
            <person name="Jung N."/>
            <person name="Uechi K."/>
            <person name="Horii T."/>
            <person name="Iida T."/>
            <person name="Fujita J."/>
            <person name="Nakamura S."/>
        </authorList>
    </citation>
    <scope>NUCLEOTIDE SEQUENCE [LARGE SCALE GENOMIC DNA]</scope>
    <source>
        <strain evidence="12 13">JCM 12688</strain>
    </source>
</reference>
<protein>
    <recommendedName>
        <fullName evidence="3">ferredoxin--NADP(+) reductase</fullName>
        <ecNumber evidence="3">1.18.1.2</ecNumber>
    </recommendedName>
</protein>
<dbReference type="EC" id="1.18.1.2" evidence="3"/>
<comment type="cofactor">
    <cofactor evidence="1 9">
        <name>FAD</name>
        <dbReference type="ChEBI" id="CHEBI:57692"/>
    </cofactor>
</comment>
<evidence type="ECO:0000256" key="5">
    <source>
        <dbReference type="ARBA" id="ARBA00022827"/>
    </source>
</evidence>
<feature type="binding site" evidence="10">
    <location>
        <begin position="246"/>
        <end position="249"/>
    </location>
    <ligand>
        <name>NADP(+)</name>
        <dbReference type="ChEBI" id="CHEBI:58349"/>
    </ligand>
</feature>
<organism evidence="12 13">
    <name type="scientific">Mycolicibacterium gadium</name>
    <name type="common">Mycobacterium gadium</name>
    <dbReference type="NCBI Taxonomy" id="1794"/>
    <lineage>
        <taxon>Bacteria</taxon>
        <taxon>Bacillati</taxon>
        <taxon>Actinomycetota</taxon>
        <taxon>Actinomycetes</taxon>
        <taxon>Mycobacteriales</taxon>
        <taxon>Mycobacteriaceae</taxon>
        <taxon>Mycolicibacterium</taxon>
    </lineage>
</organism>
<dbReference type="InterPro" id="IPR055275">
    <property type="entry name" value="Ferredox_Rdtase"/>
</dbReference>
<dbReference type="GO" id="GO:0004324">
    <property type="term" value="F:ferredoxin-NADP+ reductase activity"/>
    <property type="evidence" value="ECO:0007669"/>
    <property type="project" value="UniProtKB-EC"/>
</dbReference>
<evidence type="ECO:0000256" key="2">
    <source>
        <dbReference type="ARBA" id="ARBA00008312"/>
    </source>
</evidence>
<evidence type="ECO:0000256" key="1">
    <source>
        <dbReference type="ARBA" id="ARBA00001974"/>
    </source>
</evidence>
<dbReference type="Gene3D" id="3.40.50.720">
    <property type="entry name" value="NAD(P)-binding Rossmann-like Domain"/>
    <property type="match status" value="1"/>
</dbReference>